<dbReference type="EMBL" id="JBHSAY010000009">
    <property type="protein sequence ID" value="MFC4132867.1"/>
    <property type="molecule type" value="Genomic_DNA"/>
</dbReference>
<dbReference type="Proteomes" id="UP001595816">
    <property type="component" value="Unassembled WGS sequence"/>
</dbReference>
<dbReference type="PANTHER" id="PTHR30055">
    <property type="entry name" value="HTH-TYPE TRANSCRIPTIONAL REGULATOR RUTR"/>
    <property type="match status" value="1"/>
</dbReference>
<keyword evidence="7" id="KW-1185">Reference proteome</keyword>
<feature type="DNA-binding region" description="H-T-H motif" evidence="4">
    <location>
        <begin position="44"/>
        <end position="63"/>
    </location>
</feature>
<keyword evidence="3" id="KW-0804">Transcription</keyword>
<evidence type="ECO:0000313" key="7">
    <source>
        <dbReference type="Proteomes" id="UP001595816"/>
    </source>
</evidence>
<protein>
    <submittedName>
        <fullName evidence="6">TetR/AcrR family transcriptional regulator</fullName>
    </submittedName>
</protein>
<evidence type="ECO:0000256" key="4">
    <source>
        <dbReference type="PROSITE-ProRule" id="PRU00335"/>
    </source>
</evidence>
<dbReference type="Gene3D" id="1.10.10.60">
    <property type="entry name" value="Homeodomain-like"/>
    <property type="match status" value="1"/>
</dbReference>
<dbReference type="Gene3D" id="1.10.357.10">
    <property type="entry name" value="Tetracycline Repressor, domain 2"/>
    <property type="match status" value="1"/>
</dbReference>
<dbReference type="PANTHER" id="PTHR30055:SF148">
    <property type="entry name" value="TETR-FAMILY TRANSCRIPTIONAL REGULATOR"/>
    <property type="match status" value="1"/>
</dbReference>
<dbReference type="InterPro" id="IPR001647">
    <property type="entry name" value="HTH_TetR"/>
</dbReference>
<dbReference type="InterPro" id="IPR009057">
    <property type="entry name" value="Homeodomain-like_sf"/>
</dbReference>
<feature type="domain" description="HTH tetR-type" evidence="5">
    <location>
        <begin position="21"/>
        <end position="81"/>
    </location>
</feature>
<dbReference type="Pfam" id="PF00440">
    <property type="entry name" value="TetR_N"/>
    <property type="match status" value="1"/>
</dbReference>
<sequence length="205" mass="22354">MTDTMSSTDVDLRRPVSRRGAGRREAICEAVFELLAEVGYDRMTMDHVAERAHASKATIYRTWTDKPEMVVDAIVQHFGEEPPPVDTGSLRGDLLDLMDRACTAANRADGDVITGLITAAGHTPALAEALQRTILESKAFLFTTIVDRAIARGEVPVGTGARTLQEVMHAMIVSHKTWQCGPMAEAYAVHVVDDVLLPVLKRSPC</sequence>
<proteinExistence type="predicted"/>
<dbReference type="Pfam" id="PF16859">
    <property type="entry name" value="TetR_C_11"/>
    <property type="match status" value="1"/>
</dbReference>
<keyword evidence="2 4" id="KW-0238">DNA-binding</keyword>
<reference evidence="7" key="1">
    <citation type="journal article" date="2019" name="Int. J. Syst. Evol. Microbiol.">
        <title>The Global Catalogue of Microorganisms (GCM) 10K type strain sequencing project: providing services to taxonomists for standard genome sequencing and annotation.</title>
        <authorList>
            <consortium name="The Broad Institute Genomics Platform"/>
            <consortium name="The Broad Institute Genome Sequencing Center for Infectious Disease"/>
            <person name="Wu L."/>
            <person name="Ma J."/>
        </authorList>
    </citation>
    <scope>NUCLEOTIDE SEQUENCE [LARGE SCALE GENOMIC DNA]</scope>
    <source>
        <strain evidence="7">CGMCC 4.7289</strain>
    </source>
</reference>
<evidence type="ECO:0000256" key="2">
    <source>
        <dbReference type="ARBA" id="ARBA00023125"/>
    </source>
</evidence>
<dbReference type="PROSITE" id="PS50977">
    <property type="entry name" value="HTH_TETR_2"/>
    <property type="match status" value="1"/>
</dbReference>
<evidence type="ECO:0000256" key="1">
    <source>
        <dbReference type="ARBA" id="ARBA00023015"/>
    </source>
</evidence>
<organism evidence="6 7">
    <name type="scientific">Hamadaea flava</name>
    <dbReference type="NCBI Taxonomy" id="1742688"/>
    <lineage>
        <taxon>Bacteria</taxon>
        <taxon>Bacillati</taxon>
        <taxon>Actinomycetota</taxon>
        <taxon>Actinomycetes</taxon>
        <taxon>Micromonosporales</taxon>
        <taxon>Micromonosporaceae</taxon>
        <taxon>Hamadaea</taxon>
    </lineage>
</organism>
<evidence type="ECO:0000313" key="6">
    <source>
        <dbReference type="EMBL" id="MFC4132867.1"/>
    </source>
</evidence>
<accession>A0ABV8LRB4</accession>
<dbReference type="SUPFAM" id="SSF48498">
    <property type="entry name" value="Tetracyclin repressor-like, C-terminal domain"/>
    <property type="match status" value="1"/>
</dbReference>
<dbReference type="InterPro" id="IPR011075">
    <property type="entry name" value="TetR_C"/>
</dbReference>
<dbReference type="RefSeq" id="WP_253752376.1">
    <property type="nucleotide sequence ID" value="NZ_JAMZDZ010000001.1"/>
</dbReference>
<keyword evidence="1" id="KW-0805">Transcription regulation</keyword>
<dbReference type="InterPro" id="IPR036271">
    <property type="entry name" value="Tet_transcr_reg_TetR-rel_C_sf"/>
</dbReference>
<dbReference type="SUPFAM" id="SSF46689">
    <property type="entry name" value="Homeodomain-like"/>
    <property type="match status" value="1"/>
</dbReference>
<evidence type="ECO:0000259" key="5">
    <source>
        <dbReference type="PROSITE" id="PS50977"/>
    </source>
</evidence>
<name>A0ABV8LRB4_9ACTN</name>
<dbReference type="InterPro" id="IPR050109">
    <property type="entry name" value="HTH-type_TetR-like_transc_reg"/>
</dbReference>
<evidence type="ECO:0000256" key="3">
    <source>
        <dbReference type="ARBA" id="ARBA00023163"/>
    </source>
</evidence>
<gene>
    <name evidence="6" type="ORF">ACFOZ4_19840</name>
</gene>
<comment type="caution">
    <text evidence="6">The sequence shown here is derived from an EMBL/GenBank/DDBJ whole genome shotgun (WGS) entry which is preliminary data.</text>
</comment>